<gene>
    <name evidence="1" type="ORF">P872_04090</name>
</gene>
<keyword evidence="2" id="KW-1185">Reference proteome</keyword>
<name>U5BYQ3_9BACT</name>
<protein>
    <submittedName>
        <fullName evidence="1">Uncharacterized protein</fullName>
    </submittedName>
</protein>
<accession>U5BYQ3</accession>
<sequence length="38" mass="4327">MVNSLFFNKELFDSNSTNGRMGIYLNGSGFFFAWDLSV</sequence>
<evidence type="ECO:0000313" key="2">
    <source>
        <dbReference type="Proteomes" id="UP000016843"/>
    </source>
</evidence>
<proteinExistence type="predicted"/>
<dbReference type="EMBL" id="AWXR01000022">
    <property type="protein sequence ID" value="ERM82704.1"/>
    <property type="molecule type" value="Genomic_DNA"/>
</dbReference>
<dbReference type="Proteomes" id="UP000016843">
    <property type="component" value="Unassembled WGS sequence"/>
</dbReference>
<comment type="caution">
    <text evidence="1">The sequence shown here is derived from an EMBL/GenBank/DDBJ whole genome shotgun (WGS) entry which is preliminary data.</text>
</comment>
<organism evidence="1 2">
    <name type="scientific">Rhodonellum psychrophilum GCM71 = DSM 17998</name>
    <dbReference type="NCBI Taxonomy" id="1123057"/>
    <lineage>
        <taxon>Bacteria</taxon>
        <taxon>Pseudomonadati</taxon>
        <taxon>Bacteroidota</taxon>
        <taxon>Cytophagia</taxon>
        <taxon>Cytophagales</taxon>
        <taxon>Cytophagaceae</taxon>
        <taxon>Rhodonellum</taxon>
    </lineage>
</organism>
<reference evidence="1 2" key="1">
    <citation type="journal article" date="2013" name="Genome Announc.">
        <title>Draft Genome Sequence of the Psychrophilic and Alkaliphilic Rhodonellum psychrophilum Strain GCM71T.</title>
        <authorList>
            <person name="Hauptmann A.L."/>
            <person name="Glaring M.A."/>
            <person name="Hallin P.F."/>
            <person name="Prieme A."/>
            <person name="Stougaard P."/>
        </authorList>
    </citation>
    <scope>NUCLEOTIDE SEQUENCE [LARGE SCALE GENOMIC DNA]</scope>
    <source>
        <strain evidence="1 2">GCM71</strain>
    </source>
</reference>
<dbReference type="AlphaFoldDB" id="U5BYQ3"/>
<evidence type="ECO:0000313" key="1">
    <source>
        <dbReference type="EMBL" id="ERM82704.1"/>
    </source>
</evidence>